<dbReference type="SUPFAM" id="SSF53448">
    <property type="entry name" value="Nucleotide-diphospho-sugar transferases"/>
    <property type="match status" value="1"/>
</dbReference>
<dbReference type="Gene3D" id="3.90.550.10">
    <property type="entry name" value="Spore Coat Polysaccharide Biosynthesis Protein SpsA, Chain A"/>
    <property type="match status" value="1"/>
</dbReference>
<dbReference type="SUPFAM" id="SSF53756">
    <property type="entry name" value="UDP-Glycosyltransferase/glycogen phosphorylase"/>
    <property type="match status" value="1"/>
</dbReference>
<dbReference type="PANTHER" id="PTHR22916:SF3">
    <property type="entry name" value="UDP-GLCNAC:BETAGAL BETA-1,3-N-ACETYLGLUCOSAMINYLTRANSFERASE-LIKE PROTEIN 1"/>
    <property type="match status" value="1"/>
</dbReference>
<dbReference type="CDD" id="cd00761">
    <property type="entry name" value="Glyco_tranf_GTA_type"/>
    <property type="match status" value="1"/>
</dbReference>
<dbReference type="RefSeq" id="WP_020450555.1">
    <property type="nucleotide sequence ID" value="NZ_CP033198.1"/>
</dbReference>
<comment type="similarity">
    <text evidence="1">Belongs to the glycosyltransferase 2 family.</text>
</comment>
<evidence type="ECO:0000313" key="5">
    <source>
        <dbReference type="Proteomes" id="UP000185604"/>
    </source>
</evidence>
<dbReference type="GO" id="GO:0016758">
    <property type="term" value="F:hexosyltransferase activity"/>
    <property type="evidence" value="ECO:0007669"/>
    <property type="project" value="UniProtKB-ARBA"/>
</dbReference>
<organism evidence="4 5">
    <name type="scientific">Bacillus paralicheniformis</name>
    <dbReference type="NCBI Taxonomy" id="1648923"/>
    <lineage>
        <taxon>Bacteria</taxon>
        <taxon>Bacillati</taxon>
        <taxon>Bacillota</taxon>
        <taxon>Bacilli</taxon>
        <taxon>Bacillales</taxon>
        <taxon>Bacillaceae</taxon>
        <taxon>Bacillus</taxon>
    </lineage>
</organism>
<evidence type="ECO:0000259" key="2">
    <source>
        <dbReference type="Pfam" id="PF00534"/>
    </source>
</evidence>
<dbReference type="AlphaFoldDB" id="A0A6N2GP66"/>
<name>A0A6N2GP66_9BACI</name>
<gene>
    <name evidence="4" type="ORF">B4121_1097</name>
</gene>
<comment type="caution">
    <text evidence="4">The sequence shown here is derived from an EMBL/GenBank/DDBJ whole genome shotgun (WGS) entry which is preliminary data.</text>
</comment>
<dbReference type="Pfam" id="PF00535">
    <property type="entry name" value="Glycos_transf_2"/>
    <property type="match status" value="1"/>
</dbReference>
<dbReference type="Gene3D" id="3.40.50.2000">
    <property type="entry name" value="Glycogen Phosphorylase B"/>
    <property type="match status" value="2"/>
</dbReference>
<evidence type="ECO:0000259" key="3">
    <source>
        <dbReference type="Pfam" id="PF00535"/>
    </source>
</evidence>
<evidence type="ECO:0000256" key="1">
    <source>
        <dbReference type="ARBA" id="ARBA00006739"/>
    </source>
</evidence>
<dbReference type="PANTHER" id="PTHR22916">
    <property type="entry name" value="GLYCOSYLTRANSFERASE"/>
    <property type="match status" value="1"/>
</dbReference>
<feature type="domain" description="Glycosyl transferase family 1" evidence="2">
    <location>
        <begin position="238"/>
        <end position="356"/>
    </location>
</feature>
<dbReference type="InterPro" id="IPR001173">
    <property type="entry name" value="Glyco_trans_2-like"/>
</dbReference>
<feature type="domain" description="Glycosyltransferase 2-like" evidence="3">
    <location>
        <begin position="422"/>
        <end position="539"/>
    </location>
</feature>
<dbReference type="InterPro" id="IPR001296">
    <property type="entry name" value="Glyco_trans_1"/>
</dbReference>
<dbReference type="InterPro" id="IPR029044">
    <property type="entry name" value="Nucleotide-diphossugar_trans"/>
</dbReference>
<reference evidence="4 5" key="1">
    <citation type="journal article" date="2016" name="Front. Microbiol.">
        <title>High-Level Heat Resistance of Spores of Bacillus amyloliquefaciens and Bacillus licheniformis Results from the Presence of a spoVA Operon in a Tn1546 Transposon.</title>
        <authorList>
            <person name="Berendsen E.M."/>
            <person name="Koning R.A."/>
            <person name="Boekhorst J."/>
            <person name="de Jong A."/>
            <person name="Kuipers O.P."/>
            <person name="Wells-Bennik M.H."/>
        </authorList>
    </citation>
    <scope>NUCLEOTIDE SEQUENCE [LARGE SCALE GENOMIC DNA]</scope>
    <source>
        <strain evidence="4 5">B4121</strain>
    </source>
</reference>
<keyword evidence="4" id="KW-0808">Transferase</keyword>
<sequence length="747" mass="88132">MDNELEYLLDSVGLSWRETEISQLIFQHKWHDAAQKLEERLEAAPFDPGLLISAAFVYEKKQQVQRASELYDDALLFVRSEHQHRLMKEKEDLFKKMVRRPKIIFFVKPDLDRFLNAVVERLSGTYRTRKIAVHDLNQIDTGMQWADICWFEWCDDLLIHGSKVPSAAAKTLICRLHSYEAFTFYIKKVYWQAVDQVIFDGEHMREYVLDQVKSLKKEKTAVVPNGINLDEYTFQQRQKGFHIAYVGYINYKKGPMLLLQAFKALIDKDSRYKLFIAGTFQDARYQLYFKQMIDELRLTDSVQFDGWQDDMNQYLEDKHYLICTSLLESQHMSAMEAMAKGIKPLIHNFYGAKTIYDESVVWNTIDEFVAMITSGDYTSLHYRSFIEEHYSYDLSMRKIEEMISGFAKQSELTVMPNPPLITVGIINYNYSNFIDECLQSVLNQLYPNIDILIVDDHSTDDSMQKISSYQKTHPHIRTICHSENTKLPDLAFKEIFQEAKGEYVLLLSADDFLPHNLVLHDFMQCFFGEEGLDYVYGDLLLVDQHGKNAGLWTYQEYGDEELVRTIFQRGGSGIVPMVGMFKASYYQQKGFTWLVDPQKPLAGDVLNCLANTKRGWKRRYLRKPVLCYRRHQNNISYQLHKRIQSLVYVIDYIVKEFDESVYFPHIKWKELEENQRQSLKYFSIGKTFWRMARRYAQNGYTRHLDQDAKKECIQPLLDKMDEYFLLSLASDNQYERYMKNIKKIQLI</sequence>
<proteinExistence type="inferred from homology"/>
<protein>
    <submittedName>
        <fullName evidence="4">Putative glycosyl transferase family 2/4 protein</fullName>
    </submittedName>
</protein>
<dbReference type="CDD" id="cd03801">
    <property type="entry name" value="GT4_PimA-like"/>
    <property type="match status" value="1"/>
</dbReference>
<dbReference type="EMBL" id="LKPO01000005">
    <property type="protein sequence ID" value="OLF96475.1"/>
    <property type="molecule type" value="Genomic_DNA"/>
</dbReference>
<dbReference type="Pfam" id="PF00534">
    <property type="entry name" value="Glycos_transf_1"/>
    <property type="match status" value="1"/>
</dbReference>
<accession>A0A6N2GP66</accession>
<dbReference type="Proteomes" id="UP000185604">
    <property type="component" value="Unassembled WGS sequence"/>
</dbReference>
<evidence type="ECO:0000313" key="4">
    <source>
        <dbReference type="EMBL" id="OLF96475.1"/>
    </source>
</evidence>